<evidence type="ECO:0000256" key="3">
    <source>
        <dbReference type="SAM" id="Phobius"/>
    </source>
</evidence>
<gene>
    <name evidence="7" type="ORF">MNR06_01085</name>
</gene>
<dbReference type="InterPro" id="IPR011013">
    <property type="entry name" value="Gal_mutarotase_sf_dom"/>
</dbReference>
<accession>A0ABY4CCD8</accession>
<dbReference type="Gene3D" id="1.50.10.140">
    <property type="match status" value="2"/>
</dbReference>
<evidence type="ECO:0000256" key="1">
    <source>
        <dbReference type="ARBA" id="ARBA00022676"/>
    </source>
</evidence>
<feature type="transmembrane region" description="Helical" evidence="3">
    <location>
        <begin position="792"/>
        <end position="810"/>
    </location>
</feature>
<keyword evidence="3" id="KW-0472">Membrane</keyword>
<dbReference type="InterPro" id="IPR019282">
    <property type="entry name" value="Glycoamylase-like_cons_dom"/>
</dbReference>
<dbReference type="SMART" id="SM01068">
    <property type="entry name" value="CBM_X"/>
    <property type="match status" value="2"/>
</dbReference>
<dbReference type="InterPro" id="IPR010383">
    <property type="entry name" value="Glyco_hydrolase_94_b-supersand"/>
</dbReference>
<protein>
    <recommendedName>
        <fullName evidence="9">Cyclic beta 1-2 glucan synthetase</fullName>
    </recommendedName>
</protein>
<sequence length="2893" mass="328647">MQPIRSEILSGQRLEEFARNFAQTRIFTEKSKGQRSFVARIKDNRRVLSDCYDVLLTDVDQKRAIPPAGEWFLDNFHVVREQIKNIEEHLPARYYQKLPVVRDGELAGLPRIYQVAYEYVAHTDSRLDPDLLFTFLKSFQGIQNLKMAELWAFSITLSAVLVENLRRIMETVVVSQQARAEVDALADEILGLGDRPPRAMDSIVKSLEGKELSTSLVVNLLQRLRYQDSRVDPILIWLDQYLGKKKLDADTLIKEEHTVQTSANATVQNIILSLRFLAAYNWSEFFEKVSLVDGILRQNFLYGNMDFPTRDRYRHKIERFALRSPLSELEVAQKAVSRAAQSAQSPMENEALYDLGYHLLGAGHFAFEKEIKYSRPASEQFVRVYKKTSPVLYWFGNIALAIVISLGLLSLYSGDLNPVLGFIYFVVFYFASSELVLALSNRITTLLIGPRHFPRYSLEKGIPESYKTFVVVPTMLTSKKNIRQQVKDLEIHYLSNTEGFVYYALLTDWADAKTETTVADHELLDLAQSEMNALNEKYPAVPEGKPRFYLLHRRRLYNPQEQKWMGWERKRGKLEEFNRLLLGGKGTSYLNQDKLNLPTDVQYVLTLDSDTKIPRNTLSQLVGTMAHPLNRAVYDPEVGRVIEGYGILQPRVTPTLPTAEESTPFQKLTAGNSGVDPYSSAVSDVYQDLFEEGSFAGKGIYDLKIFEQALADRVPENSLLSHDLFEGNFARCGFLSDVELFENFPSNLLVATTRTERWTRGDWQLLPWIVGRGGRAISFVGRWKMIENLRRSLVPVAVFSLFVLALTRPLKESLIFFFWGVLCLSGHYIISLLSDLLTEQPNLSLSDRLHLFWEDTVLNAKRLALDFLILPFYAYISSEAILKSLYRMMISKKNMLQWTTAAHVRDTTQLNLSQFYKGLKGGLVFTGIALVVWVLSGVDLPILAFFILFAWGIQAHVALWVSSPIASTIEEPLHHEESLILKLTARKIWHFFATFVKAEDNFLPPDNFQEDPHPVIAHRSSPTNFGMYLLSVISARDFGWIGLREAADRLNNTLSSMMVLPKYEGHFFNWYETTTARPLDPRYISSVDNGNLAGHLIVVSQAIEEMQKENVHFTRFRTGASDTLILLTNLLQEKFAKQNIPWQYQINEIQKFLKGAPEKGPESFVAWEVLQKSSTSLYEEIHKHFEKNNDHQSKVILSWALVFHEEILNAAIDFKVFLAWTAFSHKPLPEAINQDAGFRWSHIQALILEPIVLEKLPAYCQMLISEVQLFVKMFKVQDKSPNGIFLNELIDLLEEAMTHSQVTHQKLTNAKNLTQELFAQMNFEMLYDPSRKLFSIGMRVAENVLDPSYYDLMASEARLLSFIAIAKGDVPVSHWFSLGRSLVRVDGKGTLVSWSGSMFEYLMPSLVLKTPEGSMIKSTCELSVHKQIEYGETKNVPWGISESAYNRRDQHLTYQYSNFGVPDLALKRGVENDLVIAPYATLMASMYKPVDAARNLQRLRTIGAEGNYGFYEAVDFTQARLRDKQTHAVVHTYMAHHQGMSLVALANLFHQGVMLRRFHAEPLVQATELLLQERLPRTKGALPVPVRKHKGFVVREEVEHISRRYHRFHRATPPIQMLSNGDYSVMLTMSGSGYSHYKGKALTRWREDVTQDHWGQYIFVKNLKTGEVFSVTFQPLTSEPELQNVIFAEDRVTFVRNADDVLTDLEVFVSPENQAEIRRLRIINKTEEDMELEVTSYLEVVLNSQGADQAHPSFSNLFIQTEFKKDLSALVASRRARSSEEKTLWMAHTLVRDGFASGDVEYETNRAAFLGRGKTIKSAKALFENEKLEGNTGSVLDPILSLRTKLIIPAGVQSRLSFSSLVADSKEELLTQTENLYDESNLERISNLAWTQAQIKLHYLNIEPDEAHLFQRLAARLLFSDSSLRPSKAILKSNKRDLTGLWAHGISGDHPIIGVIIEDITEMGLVRHVLKAQEFFANKGFRVDVVVINSQASSYAQEVQNALQSVAHAGMIRLLSGAEVSRGGVFTLRKDALSAEEYLQILSESRIVLNPRHGSLSEQLERSLPTQVREKAKKVKKHEAAPALPTPELDLFNGVGGFSKDGKEYVIVLNDPKVVTPAPWINVISNGFFGFQVSESGAGYTWSQNSRENQLTPWFNDPVSDPSGEVFYIYDKDSHCIWSPTTHPIRVPAASYIVHHGAGYTSFEHLSHGISSKLTQFVTMDRPIKISEITIENKSNTPRNLSLYSYVEWVLGFSRSVMAPTTVTEFDDQTGMVLCYNRRNPEFGHLIAFTGFLMKPHSYTCDRREFIGRNRSLANPAGVVEQDRLSNSSGGGYDPCAAMQLDIHLQPNESKTISFILGQADSPDHVRTLVQQLFAEQKGTSLNAVTEFWDGALKKIQVQTPETSFNLMLNQWLQYQTISCRIWARSAFYQAGGAFGFRDQLQDMMAVIPILPRMAREHLLRAASRQFVEGDVQHWWHPPSGRGVRTHFSDDLLWLPYVTYQYLMVTNDYEVLNETAPFLEGPLLRPDQEDSYYTPKVSLEMASLYEHCARALDHSLRVGTHGLPLMGCGDWNDGMNRVGKEGKGESVWLAWFLIQNLQNFAIIAAKKGEFERAEKWKEHAAHLRSAIESTSWDGQWYRRAYYDDGTPLGSAESDECKIDSLSQTWAVISGAGDKERAKTAMQSLDKILVKPDDGIILLFTPPFDQTPKDPGYIKGYLPGVRENGGQYTHAASWVIIAHALLKNRERAFELFNLINPLSRTRDLQQVHKYKIEPYVVAGDVYSQVPFAGRGGWSWYTGAAGWLYRAGLEYILGFKLVHDEVIISPCIPAAWKDYKITLQHGKSLYVFTIENPQEVKDEVFRHKLVDDGQDQHIQVKWVVSKNRGSSDSDLGLKS</sequence>
<evidence type="ECO:0000259" key="5">
    <source>
        <dbReference type="Pfam" id="PF10091"/>
    </source>
</evidence>
<feature type="transmembrane region" description="Helical" evidence="3">
    <location>
        <begin position="923"/>
        <end position="953"/>
    </location>
</feature>
<keyword evidence="3" id="KW-1133">Transmembrane helix</keyword>
<dbReference type="InterPro" id="IPR012341">
    <property type="entry name" value="6hp_glycosidase-like_sf"/>
</dbReference>
<keyword evidence="8" id="KW-1185">Reference proteome</keyword>
<proteinExistence type="predicted"/>
<dbReference type="Pfam" id="PF06165">
    <property type="entry name" value="GH94_b-supersand"/>
    <property type="match status" value="2"/>
</dbReference>
<dbReference type="Gene3D" id="2.70.98.40">
    <property type="entry name" value="Glycoside hydrolase, family 65, N-terminal domain"/>
    <property type="match status" value="2"/>
</dbReference>
<dbReference type="PANTHER" id="PTHR37469">
    <property type="entry name" value="CELLOBIONIC ACID PHOSPHORYLASE-RELATED"/>
    <property type="match status" value="1"/>
</dbReference>
<dbReference type="InterPro" id="IPR037824">
    <property type="entry name" value="GH94N_2_NdvB"/>
</dbReference>
<organism evidence="7 8">
    <name type="scientific">Bdellovibrio reynosensis</name>
    <dbReference type="NCBI Taxonomy" id="2835041"/>
    <lineage>
        <taxon>Bacteria</taxon>
        <taxon>Pseudomonadati</taxon>
        <taxon>Bdellovibrionota</taxon>
        <taxon>Bdellovibrionia</taxon>
        <taxon>Bdellovibrionales</taxon>
        <taxon>Pseudobdellovibrionaceae</taxon>
        <taxon>Bdellovibrio</taxon>
    </lineage>
</organism>
<evidence type="ECO:0000259" key="4">
    <source>
        <dbReference type="Pfam" id="PF06165"/>
    </source>
</evidence>
<keyword evidence="1" id="KW-0328">Glycosyltransferase</keyword>
<feature type="domain" description="Glycosyl hydrolase 94 catalytic" evidence="6">
    <location>
        <begin position="2388"/>
        <end position="2812"/>
    </location>
</feature>
<evidence type="ECO:0000313" key="7">
    <source>
        <dbReference type="EMBL" id="UOF01547.1"/>
    </source>
</evidence>
<feature type="domain" description="Glycosyl hydrolase 94 supersandwich" evidence="4">
    <location>
        <begin position="1601"/>
        <end position="1871"/>
    </location>
</feature>
<feature type="transmembrane region" description="Helical" evidence="3">
    <location>
        <begin position="391"/>
        <end position="413"/>
    </location>
</feature>
<dbReference type="Gene3D" id="2.60.420.10">
    <property type="entry name" value="Maltose phosphorylase, domain 3"/>
    <property type="match status" value="1"/>
</dbReference>
<keyword evidence="3" id="KW-0812">Transmembrane</keyword>
<dbReference type="SUPFAM" id="SSF48208">
    <property type="entry name" value="Six-hairpin glycosidases"/>
    <property type="match status" value="1"/>
</dbReference>
<evidence type="ECO:0000256" key="2">
    <source>
        <dbReference type="ARBA" id="ARBA00022679"/>
    </source>
</evidence>
<dbReference type="InterPro" id="IPR008928">
    <property type="entry name" value="6-hairpin_glycosidase_sf"/>
</dbReference>
<feature type="transmembrane region" description="Helical" evidence="3">
    <location>
        <begin position="419"/>
        <end position="439"/>
    </location>
</feature>
<evidence type="ECO:0000259" key="6">
    <source>
        <dbReference type="Pfam" id="PF17167"/>
    </source>
</evidence>
<feature type="transmembrane region" description="Helical" evidence="3">
    <location>
        <begin position="816"/>
        <end position="838"/>
    </location>
</feature>
<dbReference type="PANTHER" id="PTHR37469:SF2">
    <property type="entry name" value="CELLOBIONIC ACID PHOSPHORYLASE"/>
    <property type="match status" value="1"/>
</dbReference>
<dbReference type="RefSeq" id="WP_243537987.1">
    <property type="nucleotide sequence ID" value="NZ_CP093442.1"/>
</dbReference>
<dbReference type="SUPFAM" id="SSF74650">
    <property type="entry name" value="Galactose mutarotase-like"/>
    <property type="match status" value="2"/>
</dbReference>
<evidence type="ECO:0008006" key="9">
    <source>
        <dbReference type="Google" id="ProtNLM"/>
    </source>
</evidence>
<feature type="domain" description="Glycosyl hydrolase 94 supersandwich" evidence="4">
    <location>
        <begin position="2103"/>
        <end position="2372"/>
    </location>
</feature>
<dbReference type="InterPro" id="IPR033432">
    <property type="entry name" value="GH94_catalytic"/>
</dbReference>
<keyword evidence="2" id="KW-0808">Transferase</keyword>
<dbReference type="Pfam" id="PF10091">
    <property type="entry name" value="Glycoamylase"/>
    <property type="match status" value="1"/>
</dbReference>
<feature type="domain" description="Glycoamylase-like" evidence="5">
    <location>
        <begin position="1349"/>
        <end position="1561"/>
    </location>
</feature>
<dbReference type="InterPro" id="IPR037820">
    <property type="entry name" value="GH94N_NdvB"/>
</dbReference>
<dbReference type="Proteomes" id="UP000830116">
    <property type="component" value="Chromosome"/>
</dbReference>
<dbReference type="Pfam" id="PF17167">
    <property type="entry name" value="Glyco_hydro_94"/>
    <property type="match status" value="1"/>
</dbReference>
<dbReference type="InterPro" id="IPR052047">
    <property type="entry name" value="GH94_Enzymes"/>
</dbReference>
<dbReference type="CDD" id="cd11753">
    <property type="entry name" value="GH94N_ChvB_NdvB_2_like"/>
    <property type="match status" value="1"/>
</dbReference>
<reference evidence="7" key="1">
    <citation type="submission" date="2022-03" db="EMBL/GenBank/DDBJ databases">
        <title>Genome Identification and Characterization of new species Bdellovibrio reynosense LBG001 sp. nov. from a Mexico soil sample.</title>
        <authorList>
            <person name="Camilli A."/>
            <person name="Ajao Y."/>
            <person name="Guo X."/>
        </authorList>
    </citation>
    <scope>NUCLEOTIDE SEQUENCE</scope>
    <source>
        <strain evidence="7">LBG001</strain>
    </source>
</reference>
<dbReference type="CDD" id="cd11756">
    <property type="entry name" value="GH94N_ChvB_NdvB_1_like"/>
    <property type="match status" value="1"/>
</dbReference>
<name>A0ABY4CCD8_9BACT</name>
<dbReference type="InterPro" id="IPR037018">
    <property type="entry name" value="GH65_N"/>
</dbReference>
<dbReference type="EMBL" id="CP093442">
    <property type="protein sequence ID" value="UOF01547.1"/>
    <property type="molecule type" value="Genomic_DNA"/>
</dbReference>
<dbReference type="Gene3D" id="1.50.10.10">
    <property type="match status" value="1"/>
</dbReference>
<evidence type="ECO:0000313" key="8">
    <source>
        <dbReference type="Proteomes" id="UP000830116"/>
    </source>
</evidence>